<dbReference type="InterPro" id="IPR049306">
    <property type="entry name" value="GLV1-2"/>
</dbReference>
<dbReference type="PANTHER" id="PTHR33743">
    <property type="entry name" value="PROTEIN GOLVEN 6-RELATED"/>
    <property type="match status" value="1"/>
</dbReference>
<evidence type="ECO:0000313" key="3">
    <source>
        <dbReference type="Proteomes" id="UP001229421"/>
    </source>
</evidence>
<gene>
    <name evidence="2" type="ORF">QVD17_03212</name>
</gene>
<dbReference type="PANTHER" id="PTHR33743:SF19">
    <property type="entry name" value="PROTEIN GOLVEN 6"/>
    <property type="match status" value="1"/>
</dbReference>
<evidence type="ECO:0000313" key="2">
    <source>
        <dbReference type="EMBL" id="KAK1437421.1"/>
    </source>
</evidence>
<keyword evidence="3" id="KW-1185">Reference proteome</keyword>
<protein>
    <submittedName>
        <fullName evidence="2">Uncharacterized protein</fullName>
    </submittedName>
</protein>
<reference evidence="2" key="1">
    <citation type="journal article" date="2023" name="bioRxiv">
        <title>Improved chromosome-level genome assembly for marigold (Tagetes erecta).</title>
        <authorList>
            <person name="Jiang F."/>
            <person name="Yuan L."/>
            <person name="Wang S."/>
            <person name="Wang H."/>
            <person name="Xu D."/>
            <person name="Wang A."/>
            <person name="Fan W."/>
        </authorList>
    </citation>
    <scope>NUCLEOTIDE SEQUENCE</scope>
    <source>
        <strain evidence="2">WSJ</strain>
        <tissue evidence="2">Leaf</tissue>
    </source>
</reference>
<name>A0AAD8LDX1_TARER</name>
<evidence type="ECO:0000256" key="1">
    <source>
        <dbReference type="SAM" id="SignalP"/>
    </source>
</evidence>
<dbReference type="AlphaFoldDB" id="A0AAD8LDX1"/>
<feature type="chain" id="PRO_5041928398" evidence="1">
    <location>
        <begin position="22"/>
        <end position="84"/>
    </location>
</feature>
<sequence length="84" mass="9921">MKPYLMCYFLLISIFLYEAQGINRKLMKNTTPSSSTTRIYDNEPKTGRMLTDHERVERQETVPNVIDIMVMDYTPAKRRPPIHN</sequence>
<keyword evidence="1" id="KW-0732">Signal</keyword>
<dbReference type="EMBL" id="JAUHHV010000001">
    <property type="protein sequence ID" value="KAK1437421.1"/>
    <property type="molecule type" value="Genomic_DNA"/>
</dbReference>
<dbReference type="Proteomes" id="UP001229421">
    <property type="component" value="Unassembled WGS sequence"/>
</dbReference>
<accession>A0AAD8LDX1</accession>
<feature type="signal peptide" evidence="1">
    <location>
        <begin position="1"/>
        <end position="21"/>
    </location>
</feature>
<proteinExistence type="predicted"/>
<comment type="caution">
    <text evidence="2">The sequence shown here is derived from an EMBL/GenBank/DDBJ whole genome shotgun (WGS) entry which is preliminary data.</text>
</comment>
<organism evidence="2 3">
    <name type="scientific">Tagetes erecta</name>
    <name type="common">African marigold</name>
    <dbReference type="NCBI Taxonomy" id="13708"/>
    <lineage>
        <taxon>Eukaryota</taxon>
        <taxon>Viridiplantae</taxon>
        <taxon>Streptophyta</taxon>
        <taxon>Embryophyta</taxon>
        <taxon>Tracheophyta</taxon>
        <taxon>Spermatophyta</taxon>
        <taxon>Magnoliopsida</taxon>
        <taxon>eudicotyledons</taxon>
        <taxon>Gunneridae</taxon>
        <taxon>Pentapetalae</taxon>
        <taxon>asterids</taxon>
        <taxon>campanulids</taxon>
        <taxon>Asterales</taxon>
        <taxon>Asteraceae</taxon>
        <taxon>Asteroideae</taxon>
        <taxon>Heliantheae alliance</taxon>
        <taxon>Tageteae</taxon>
        <taxon>Tagetes</taxon>
    </lineage>
</organism>
<dbReference type="Pfam" id="PF21529">
    <property type="entry name" value="GLV1-2"/>
    <property type="match status" value="1"/>
</dbReference>